<feature type="coiled-coil region" evidence="1">
    <location>
        <begin position="201"/>
        <end position="287"/>
    </location>
</feature>
<dbReference type="InterPro" id="IPR050163">
    <property type="entry name" value="Apolipoprotein_A1/A4/E"/>
</dbReference>
<evidence type="ECO:0000256" key="1">
    <source>
        <dbReference type="SAM" id="Coils"/>
    </source>
</evidence>
<dbReference type="Gene3D" id="1.20.120.20">
    <property type="entry name" value="Apolipoprotein"/>
    <property type="match status" value="2"/>
</dbReference>
<gene>
    <name evidence="3" type="ORF">V9T40_013650</name>
</gene>
<evidence type="ECO:0000313" key="4">
    <source>
        <dbReference type="Proteomes" id="UP001367676"/>
    </source>
</evidence>
<reference evidence="3 4" key="1">
    <citation type="submission" date="2024-03" db="EMBL/GenBank/DDBJ databases">
        <title>Adaptation during the transition from Ophiocordyceps entomopathogen to insect associate is accompanied by gene loss and intensified selection.</title>
        <authorList>
            <person name="Ward C.M."/>
            <person name="Onetto C.A."/>
            <person name="Borneman A.R."/>
        </authorList>
    </citation>
    <scope>NUCLEOTIDE SEQUENCE [LARGE SCALE GENOMIC DNA]</scope>
    <source>
        <strain evidence="3">AWRI1</strain>
        <tissue evidence="3">Single Adult Female</tissue>
    </source>
</reference>
<evidence type="ECO:0000256" key="2">
    <source>
        <dbReference type="SAM" id="MobiDB-lite"/>
    </source>
</evidence>
<dbReference type="PANTHER" id="PTHR18976:SF34">
    <property type="entry name" value="LIPID-BINDING PROTEIN"/>
    <property type="match status" value="1"/>
</dbReference>
<dbReference type="SUPFAM" id="SSF58113">
    <property type="entry name" value="Apolipoprotein A-I"/>
    <property type="match status" value="1"/>
</dbReference>
<evidence type="ECO:0000313" key="3">
    <source>
        <dbReference type="EMBL" id="KAK7582205.1"/>
    </source>
</evidence>
<dbReference type="AlphaFoldDB" id="A0AAN9Y1J7"/>
<comment type="caution">
    <text evidence="3">The sequence shown here is derived from an EMBL/GenBank/DDBJ whole genome shotgun (WGS) entry which is preliminary data.</text>
</comment>
<protein>
    <submittedName>
        <fullName evidence="3">Uncharacterized protein</fullName>
    </submittedName>
</protein>
<dbReference type="EMBL" id="JBBCAQ010000033">
    <property type="protein sequence ID" value="KAK7582205.1"/>
    <property type="molecule type" value="Genomic_DNA"/>
</dbReference>
<feature type="region of interest" description="Disordered" evidence="2">
    <location>
        <begin position="510"/>
        <end position="530"/>
    </location>
</feature>
<accession>A0AAN9Y1J7</accession>
<dbReference type="Proteomes" id="UP001367676">
    <property type="component" value="Unassembled WGS sequence"/>
</dbReference>
<name>A0AAN9Y1J7_9HEMI</name>
<organism evidence="3 4">
    <name type="scientific">Parthenolecanium corni</name>
    <dbReference type="NCBI Taxonomy" id="536013"/>
    <lineage>
        <taxon>Eukaryota</taxon>
        <taxon>Metazoa</taxon>
        <taxon>Ecdysozoa</taxon>
        <taxon>Arthropoda</taxon>
        <taxon>Hexapoda</taxon>
        <taxon>Insecta</taxon>
        <taxon>Pterygota</taxon>
        <taxon>Neoptera</taxon>
        <taxon>Paraneoptera</taxon>
        <taxon>Hemiptera</taxon>
        <taxon>Sternorrhyncha</taxon>
        <taxon>Coccoidea</taxon>
        <taxon>Coccidae</taxon>
        <taxon>Parthenolecanium</taxon>
    </lineage>
</organism>
<keyword evidence="1" id="KW-0175">Coiled coil</keyword>
<proteinExistence type="predicted"/>
<feature type="compositionally biased region" description="Acidic residues" evidence="2">
    <location>
        <begin position="518"/>
        <end position="530"/>
    </location>
</feature>
<feature type="coiled-coil region" evidence="1">
    <location>
        <begin position="314"/>
        <end position="438"/>
    </location>
</feature>
<feature type="compositionally biased region" description="Polar residues" evidence="2">
    <location>
        <begin position="480"/>
        <end position="496"/>
    </location>
</feature>
<feature type="region of interest" description="Disordered" evidence="2">
    <location>
        <begin position="479"/>
        <end position="498"/>
    </location>
</feature>
<sequence>MEGALRGIFMATTILSQWVKIPIAEAVSISKASPISKAEQPSIKPNELSAQITKILDDTPELVCAVTQLESNKIEQMIPHLKEVVRILQGYPLAQVFAHLENLCTHYEDLQQIKNLSELFDDFFGQDFIQAPITIKSKTKIKFVYAPQYGAYSKGQIPADFTRGISDLAQGIPGFEDFAKDISSNKMRIVDEASQDFKQLKDNTQAMHSQLSKEMLEANEQLQSDIKEAHDTTRKEIADTIDWMRAEVQKAYDDLNKDIGSLRQEMQKQLENLNTELEDKKKIYHNNVDGLVSSIRESLDRENEIVGEQVSQVTGNLQQRLSNANTELESKMEQARTRIDDEVKKAADDIDAQVKDIKKGMQAAMEAMRKDMENIDEELKQSIQDAYNGAQASAMNTKSQGELDNTIADMKKSVEEVREEMRKEIQEAIQSLFQVKSELAEIMKAKNTNGVVSSTPTAKSVEDELNRLSRTAAKGIPQGNIISMGSKSGTNGQKNVKSMLLGPDSLDFDNEFGSADHWDDDEFESLDDKK</sequence>
<keyword evidence="4" id="KW-1185">Reference proteome</keyword>
<dbReference type="PANTHER" id="PTHR18976">
    <property type="entry name" value="APOLIPOPROTEIN"/>
    <property type="match status" value="1"/>
</dbReference>